<reference evidence="1 2" key="1">
    <citation type="journal article" date="2022" name="New Phytol.">
        <title>Ecological generalism drives hyperdiversity of secondary metabolite gene clusters in xylarialean endophytes.</title>
        <authorList>
            <person name="Franco M.E.E."/>
            <person name="Wisecaver J.H."/>
            <person name="Arnold A.E."/>
            <person name="Ju Y.M."/>
            <person name="Slot J.C."/>
            <person name="Ahrendt S."/>
            <person name="Moore L.P."/>
            <person name="Eastman K.E."/>
            <person name="Scott K."/>
            <person name="Konkel Z."/>
            <person name="Mondo S.J."/>
            <person name="Kuo A."/>
            <person name="Hayes R.D."/>
            <person name="Haridas S."/>
            <person name="Andreopoulos B."/>
            <person name="Riley R."/>
            <person name="LaButti K."/>
            <person name="Pangilinan J."/>
            <person name="Lipzen A."/>
            <person name="Amirebrahimi M."/>
            <person name="Yan J."/>
            <person name="Adam C."/>
            <person name="Keymanesh K."/>
            <person name="Ng V."/>
            <person name="Louie K."/>
            <person name="Northen T."/>
            <person name="Drula E."/>
            <person name="Henrissat B."/>
            <person name="Hsieh H.M."/>
            <person name="Youens-Clark K."/>
            <person name="Lutzoni F."/>
            <person name="Miadlikowska J."/>
            <person name="Eastwood D.C."/>
            <person name="Hamelin R.C."/>
            <person name="Grigoriev I.V."/>
            <person name="U'Ren J.M."/>
        </authorList>
    </citation>
    <scope>NUCLEOTIDE SEQUENCE [LARGE SCALE GENOMIC DNA]</scope>
    <source>
        <strain evidence="1 2">ER1909</strain>
    </source>
</reference>
<keyword evidence="2" id="KW-1185">Reference proteome</keyword>
<name>A0ACC0D460_9PEZI</name>
<gene>
    <name evidence="1" type="ORF">F4821DRAFT_106533</name>
</gene>
<accession>A0ACC0D460</accession>
<protein>
    <submittedName>
        <fullName evidence="1">Short chain dehydrogenase</fullName>
    </submittedName>
</protein>
<evidence type="ECO:0000313" key="1">
    <source>
        <dbReference type="EMBL" id="KAI6087350.1"/>
    </source>
</evidence>
<evidence type="ECO:0000313" key="2">
    <source>
        <dbReference type="Proteomes" id="UP001497680"/>
    </source>
</evidence>
<sequence length="297" mass="31203">MDSSGLFRVDGMVAVITGGGSGIGLMMAKGLAGAGAKKVYILGRRQDTLETAAKAHPSIVPLQCDIGDKASLQSAVDFVTKDAGYVNLLIANSGVIGPIKSFTPGLSIKEHRKNLFEDVSMEDFTETFHVNVTGTYFTILAFLELLDEGNKQALKGGFGAPTTPGSDVQSIQSQVIITASISGLSRQYFSAPAYAGSKASLIHLTKHTSSSLRAYGIRVNALAPGLFPSELATTLIADRDPSKEDWTDARFIPARKFGGEDEMAGAILYLAGKAGSFCNGLILVNDGGKLGTMPATY</sequence>
<proteinExistence type="predicted"/>
<dbReference type="Proteomes" id="UP001497680">
    <property type="component" value="Unassembled WGS sequence"/>
</dbReference>
<organism evidence="1 2">
    <name type="scientific">Hypoxylon rubiginosum</name>
    <dbReference type="NCBI Taxonomy" id="110542"/>
    <lineage>
        <taxon>Eukaryota</taxon>
        <taxon>Fungi</taxon>
        <taxon>Dikarya</taxon>
        <taxon>Ascomycota</taxon>
        <taxon>Pezizomycotina</taxon>
        <taxon>Sordariomycetes</taxon>
        <taxon>Xylariomycetidae</taxon>
        <taxon>Xylariales</taxon>
        <taxon>Hypoxylaceae</taxon>
        <taxon>Hypoxylon</taxon>
    </lineage>
</organism>
<dbReference type="EMBL" id="MU394308">
    <property type="protein sequence ID" value="KAI6087350.1"/>
    <property type="molecule type" value="Genomic_DNA"/>
</dbReference>
<comment type="caution">
    <text evidence="1">The sequence shown here is derived from an EMBL/GenBank/DDBJ whole genome shotgun (WGS) entry which is preliminary data.</text>
</comment>